<dbReference type="SUPFAM" id="SSF53756">
    <property type="entry name" value="UDP-Glycosyltransferase/glycogen phosphorylase"/>
    <property type="match status" value="1"/>
</dbReference>
<evidence type="ECO:0000256" key="2">
    <source>
        <dbReference type="ARBA" id="ARBA00022679"/>
    </source>
</evidence>
<gene>
    <name evidence="5" type="ORF">URODEC1_LOCUS69431</name>
</gene>
<accession>A0ABC9BYZ7</accession>
<name>A0ABC9BYZ7_9POAL</name>
<protein>
    <recommendedName>
        <fullName evidence="4">Glycosyltransferase</fullName>
        <ecNumber evidence="4">2.4.1.-</ecNumber>
    </recommendedName>
</protein>
<evidence type="ECO:0000256" key="1">
    <source>
        <dbReference type="ARBA" id="ARBA00009995"/>
    </source>
</evidence>
<dbReference type="PROSITE" id="PS00375">
    <property type="entry name" value="UDPGT"/>
    <property type="match status" value="1"/>
</dbReference>
<evidence type="ECO:0000313" key="5">
    <source>
        <dbReference type="EMBL" id="CAL5009316.1"/>
    </source>
</evidence>
<evidence type="ECO:0000256" key="3">
    <source>
        <dbReference type="RuleBase" id="RU003718"/>
    </source>
</evidence>
<dbReference type="PANTHER" id="PTHR48045:SF2">
    <property type="entry name" value="GLYCOSYLTRANSFERASE"/>
    <property type="match status" value="1"/>
</dbReference>
<dbReference type="PANTHER" id="PTHR48045">
    <property type="entry name" value="UDP-GLYCOSYLTRANSFERASE 72B1"/>
    <property type="match status" value="1"/>
</dbReference>
<dbReference type="InterPro" id="IPR035595">
    <property type="entry name" value="UDP_glycos_trans_CS"/>
</dbReference>
<dbReference type="Gene3D" id="3.40.50.2000">
    <property type="entry name" value="Glycogen Phosphorylase B"/>
    <property type="match status" value="2"/>
</dbReference>
<dbReference type="Pfam" id="PF00201">
    <property type="entry name" value="UDPGT"/>
    <property type="match status" value="1"/>
</dbReference>
<dbReference type="EMBL" id="OZ075138">
    <property type="protein sequence ID" value="CAL5009316.1"/>
    <property type="molecule type" value="Genomic_DNA"/>
</dbReference>
<dbReference type="FunFam" id="3.40.50.2000:FF:000056">
    <property type="entry name" value="Glycosyltransferase"/>
    <property type="match status" value="1"/>
</dbReference>
<dbReference type="EC" id="2.4.1.-" evidence="4"/>
<evidence type="ECO:0000256" key="4">
    <source>
        <dbReference type="RuleBase" id="RU362057"/>
    </source>
</evidence>
<evidence type="ECO:0000313" key="6">
    <source>
        <dbReference type="Proteomes" id="UP001497457"/>
    </source>
</evidence>
<keyword evidence="2 3" id="KW-0808">Transferase</keyword>
<comment type="similarity">
    <text evidence="1 3">Belongs to the UDP-glycosyltransferase family.</text>
</comment>
<sequence length="462" mass="49243">MEDGGRPPHVAMLATPGMGHLIPLAELAKLLAARHGATVTLLTFASMASATQLCAFLTSLPPSVSHETLPPVDLSDLPHDAPIEALMSEECTRSLPALAGTLAELKRTTRLVAFVTDHFCVNAFDSARDAGVGRRCLFIPGSLHALTLMLHLPELVASVPGEFRDLPEPLRLPGCVPIPGLDAVFSALQDRSSPAYGMMVHLAERFRQADTFLVNSFDAIEPEVASVLRQPKPGRPLVYSIGPLILTAEDRSTGDSDAKPPPPRAACLEWLDRQPARSVIFVSFGSGGALPVEQMRELALGLELSGQRFLWVVRSPTDEGSAGFIERTKGVGLMVPSWVPQIEVLAHEATGGFLTHCGWNSTLESLVHGMPMVAWPLYAEQRLNAVMLSEGVGAAIRLPEMKEKETIAEAVREVMAGEGKGAAVRAKVAEVQKAAAESLREGGAAMAALDGVVENWAPGGNY</sequence>
<reference evidence="6" key="1">
    <citation type="submission" date="2024-06" db="EMBL/GenBank/DDBJ databases">
        <authorList>
            <person name="Ryan C."/>
        </authorList>
    </citation>
    <scope>NUCLEOTIDE SEQUENCE [LARGE SCALE GENOMIC DNA]</scope>
</reference>
<dbReference type="Proteomes" id="UP001497457">
    <property type="component" value="Chromosome 28b"/>
</dbReference>
<dbReference type="AlphaFoldDB" id="A0ABC9BYZ7"/>
<dbReference type="CDD" id="cd03784">
    <property type="entry name" value="GT1_Gtf-like"/>
    <property type="match status" value="1"/>
</dbReference>
<keyword evidence="6" id="KW-1185">Reference proteome</keyword>
<proteinExistence type="inferred from homology"/>
<dbReference type="FunFam" id="3.40.50.2000:FF:000054">
    <property type="entry name" value="Glycosyltransferase"/>
    <property type="match status" value="1"/>
</dbReference>
<reference evidence="5 6" key="2">
    <citation type="submission" date="2024-10" db="EMBL/GenBank/DDBJ databases">
        <authorList>
            <person name="Ryan C."/>
        </authorList>
    </citation>
    <scope>NUCLEOTIDE SEQUENCE [LARGE SCALE GENOMIC DNA]</scope>
</reference>
<dbReference type="InterPro" id="IPR002213">
    <property type="entry name" value="UDP_glucos_trans"/>
</dbReference>
<dbReference type="GO" id="GO:0016757">
    <property type="term" value="F:glycosyltransferase activity"/>
    <property type="evidence" value="ECO:0007669"/>
    <property type="project" value="UniProtKB-KW"/>
</dbReference>
<organism evidence="5 6">
    <name type="scientific">Urochloa decumbens</name>
    <dbReference type="NCBI Taxonomy" id="240449"/>
    <lineage>
        <taxon>Eukaryota</taxon>
        <taxon>Viridiplantae</taxon>
        <taxon>Streptophyta</taxon>
        <taxon>Embryophyta</taxon>
        <taxon>Tracheophyta</taxon>
        <taxon>Spermatophyta</taxon>
        <taxon>Magnoliopsida</taxon>
        <taxon>Liliopsida</taxon>
        <taxon>Poales</taxon>
        <taxon>Poaceae</taxon>
        <taxon>PACMAD clade</taxon>
        <taxon>Panicoideae</taxon>
        <taxon>Panicodae</taxon>
        <taxon>Paniceae</taxon>
        <taxon>Melinidinae</taxon>
        <taxon>Urochloa</taxon>
    </lineage>
</organism>
<keyword evidence="3" id="KW-0328">Glycosyltransferase</keyword>